<dbReference type="SUPFAM" id="SSF56988">
    <property type="entry name" value="Anthrax protective antigen"/>
    <property type="match status" value="2"/>
</dbReference>
<proteinExistence type="predicted"/>
<sequence length="1190" mass="127801">MFYFSPFTSLCLATARHTYVIAAKQAVLVVLALFVSFSSLIAQENPTGLTHVNGTLFFAASSPDKGTELWKSNGTIQSTVLVKDIASMTASSSPFNLKKIGSSLFFTANGTQLWKSNGTAEGTLLVKSFTSSNPSPFSQLTDVNGVLYFVFYKGSNTYELWKSDGTASGTTLVKTVLGSMYGSFTQLTNLNGVLYFASYEAATGFELWKSNGTAVGTVLVKDIYPGTESSVPSNLYVWNGNLYFAADNGSVGTELWKSNGTAAGTVLLKNIKPDGEPFDLGSSPSEFISFKGELYFRASDVYGNYDTGTDFYGLWKTNGTNQGTVKVKSIPGLYPQELTVVNDKLFFIVNHVRVDEEGNSSYHQELWKSDGTETGTGMIKAFGLGLDNKLLSFKLTNLNGTLLFASPGSQRGWSPDGELWKSDGTAQGTVQVKNIYRDRFAPNFYDSSFPDELTPINNTLLFSAYDGIGGKRQLWKSDATQAGTTKLTPTLPTPWKSQDIGAVAIAGSANYNNDIIPASFLFTLESGGYDFYKAPDAFRYVYQPFTGNGTITAYVENMGNTHPYALAGLMIREDLSANSSFAAVAVNPSGNTNFMWRQGAGTPGYTSVAAHKWLRLERKGNTFSAYYSTGAEQSWTLIGTMNIAMGNTVYIGMALTSQNNSTLNTATFSRVQVRNTPVVTLTSPSPNSSYAAPASITLAANVSGFNGSIYGVDFYHGNTFIGGDAQSPYSYTWTNVPAGTYSLTAVVNDGNGVATRSDPVVITVGSTPICSATGSILREFWSGIPGKEISSIPVNSAPLTSTQLPSFEAPTNVSDNYGQRLRGYICAPATGNYTFYLASDDNGELWLSSSDDAALKQKIASVTGYTTSRQWTKYATQKSATIALQAGKKYYIEALHKEGAGGDNLAVGWQTPTTTTISVIPGSVLSPADPAGPFCHASGTILREYWANISGGSVASIPLTTTPTSSTQIASFETPSNIGDNYGQRIRGYLCAPATGDYTFYLASDDQGELWIGTTDNPLSKIKIAYITGHTSSRQWTKYASQKSVAVTLQAGHKYYIEALHKEAVYGDNLAVGWTIPGSSSISVIPGSVLSPFVPSAARLASEENLQLSIAVYPNPFTNRMRVATNGQQGKVLISLTDVVGKTYFVKEYILSGQSELELDLAGVALSHGLHLLKLQTQDGKTHVMKVIKN</sequence>
<accession>A0ABT8RHF9</accession>
<reference evidence="3" key="1">
    <citation type="submission" date="2023-07" db="EMBL/GenBank/DDBJ databases">
        <title>The genome sequence of Rhodocytophaga aerolata KACC 12507.</title>
        <authorList>
            <person name="Zhang X."/>
        </authorList>
    </citation>
    <scope>NUCLEOTIDE SEQUENCE</scope>
    <source>
        <strain evidence="3">KACC 12507</strain>
    </source>
</reference>
<dbReference type="Gene3D" id="2.60.40.10">
    <property type="entry name" value="Immunoglobulins"/>
    <property type="match status" value="1"/>
</dbReference>
<dbReference type="SUPFAM" id="SSF49899">
    <property type="entry name" value="Concanavalin A-like lectins/glucanases"/>
    <property type="match status" value="1"/>
</dbReference>
<organism evidence="3 4">
    <name type="scientific">Rhodocytophaga aerolata</name>
    <dbReference type="NCBI Taxonomy" id="455078"/>
    <lineage>
        <taxon>Bacteria</taxon>
        <taxon>Pseudomonadati</taxon>
        <taxon>Bacteroidota</taxon>
        <taxon>Cytophagia</taxon>
        <taxon>Cytophagales</taxon>
        <taxon>Rhodocytophagaceae</taxon>
        <taxon>Rhodocytophaga</taxon>
    </lineage>
</organism>
<feature type="domain" description="PA14" evidence="2">
    <location>
        <begin position="771"/>
        <end position="924"/>
    </location>
</feature>
<dbReference type="NCBIfam" id="TIGR04534">
    <property type="entry name" value="ELWxxDGT_rpt"/>
    <property type="match status" value="1"/>
</dbReference>
<comment type="caution">
    <text evidence="3">The sequence shown here is derived from an EMBL/GenBank/DDBJ whole genome shotgun (WGS) entry which is preliminary data.</text>
</comment>
<keyword evidence="4" id="KW-1185">Reference proteome</keyword>
<gene>
    <name evidence="3" type="ORF">Q0590_28400</name>
</gene>
<dbReference type="PANTHER" id="PTHR46769:SF2">
    <property type="entry name" value="FIBROCYSTIN-L ISOFORM 2 PRECURSOR-RELATED"/>
    <property type="match status" value="1"/>
</dbReference>
<dbReference type="InterPro" id="IPR037524">
    <property type="entry name" value="PA14/GLEYA"/>
</dbReference>
<evidence type="ECO:0000259" key="2">
    <source>
        <dbReference type="PROSITE" id="PS51820"/>
    </source>
</evidence>
<protein>
    <submittedName>
        <fullName evidence="3">PA14 domain-containing protein</fullName>
    </submittedName>
</protein>
<dbReference type="InterPro" id="IPR013320">
    <property type="entry name" value="ConA-like_dom_sf"/>
</dbReference>
<dbReference type="InterPro" id="IPR011658">
    <property type="entry name" value="PA14_dom"/>
</dbReference>
<name>A0ABT8RHF9_9BACT</name>
<dbReference type="Pfam" id="PF17957">
    <property type="entry name" value="Big_7"/>
    <property type="match status" value="1"/>
</dbReference>
<evidence type="ECO:0000313" key="3">
    <source>
        <dbReference type="EMBL" id="MDO1450235.1"/>
    </source>
</evidence>
<dbReference type="InterPro" id="IPR052387">
    <property type="entry name" value="Fibrocystin"/>
</dbReference>
<feature type="domain" description="PA14" evidence="2">
    <location>
        <begin position="936"/>
        <end position="1089"/>
    </location>
</feature>
<dbReference type="PROSITE" id="PS51820">
    <property type="entry name" value="PA14"/>
    <property type="match status" value="2"/>
</dbReference>
<keyword evidence="1" id="KW-0732">Signal</keyword>
<dbReference type="SMART" id="SM00758">
    <property type="entry name" value="PA14"/>
    <property type="match status" value="2"/>
</dbReference>
<dbReference type="Gene3D" id="2.60.120.1560">
    <property type="match status" value="2"/>
</dbReference>
<dbReference type="InterPro" id="IPR030916">
    <property type="entry name" value="ELWxxDGT_rpt"/>
</dbReference>
<dbReference type="EMBL" id="JAUKPO010000027">
    <property type="protein sequence ID" value="MDO1450235.1"/>
    <property type="molecule type" value="Genomic_DNA"/>
</dbReference>
<dbReference type="InterPro" id="IPR013783">
    <property type="entry name" value="Ig-like_fold"/>
</dbReference>
<dbReference type="PANTHER" id="PTHR46769">
    <property type="entry name" value="POLYCYSTIC KIDNEY AND HEPATIC DISEASE 1 (AUTOSOMAL RECESSIVE)-LIKE 1"/>
    <property type="match status" value="1"/>
</dbReference>
<evidence type="ECO:0000256" key="1">
    <source>
        <dbReference type="ARBA" id="ARBA00022729"/>
    </source>
</evidence>
<dbReference type="Pfam" id="PF07691">
    <property type="entry name" value="PA14"/>
    <property type="match status" value="2"/>
</dbReference>
<dbReference type="InterPro" id="IPR026444">
    <property type="entry name" value="Secre_tail"/>
</dbReference>
<evidence type="ECO:0000313" key="4">
    <source>
        <dbReference type="Proteomes" id="UP001168528"/>
    </source>
</evidence>
<dbReference type="RefSeq" id="WP_302041037.1">
    <property type="nucleotide sequence ID" value="NZ_JAUKPO010000027.1"/>
</dbReference>
<dbReference type="Proteomes" id="UP001168528">
    <property type="component" value="Unassembled WGS sequence"/>
</dbReference>
<dbReference type="NCBIfam" id="TIGR04183">
    <property type="entry name" value="Por_Secre_tail"/>
    <property type="match status" value="1"/>
</dbReference>
<dbReference type="Gene3D" id="2.60.120.200">
    <property type="match status" value="1"/>
</dbReference>